<dbReference type="AlphaFoldDB" id="A0A1U9KQW5"/>
<organism evidence="1 2">
    <name type="scientific">Neoasaia chiangmaiensis</name>
    <dbReference type="NCBI Taxonomy" id="320497"/>
    <lineage>
        <taxon>Bacteria</taxon>
        <taxon>Pseudomonadati</taxon>
        <taxon>Pseudomonadota</taxon>
        <taxon>Alphaproteobacteria</taxon>
        <taxon>Acetobacterales</taxon>
        <taxon>Acetobacteraceae</taxon>
        <taxon>Neoasaia</taxon>
    </lineage>
</organism>
<dbReference type="EMBL" id="CP014691">
    <property type="protein sequence ID" value="AQS88186.1"/>
    <property type="molecule type" value="Genomic_DNA"/>
</dbReference>
<keyword evidence="2" id="KW-1185">Reference proteome</keyword>
<dbReference type="STRING" id="320497.A0U93_09800"/>
<dbReference type="KEGG" id="nch:A0U93_09800"/>
<sequence>MGPGNGPDGFEYEVNKENKTARIGIKQGLVTNWSDDLTKDQLTAVLWHYARARRQLEEGEEVPPPEEQVAHVVEDPRWFSAAVPDKGGSLLIFNHPYFGALGFVTPFKWAATLMRLLAQQIEVFVQSSTEKADQKDGAER</sequence>
<evidence type="ECO:0000313" key="1">
    <source>
        <dbReference type="EMBL" id="AQS88186.1"/>
    </source>
</evidence>
<accession>A0A1U9KQW5</accession>
<protein>
    <submittedName>
        <fullName evidence="1">Uncharacterized protein</fullName>
    </submittedName>
</protein>
<dbReference type="Proteomes" id="UP000188604">
    <property type="component" value="Chromosome"/>
</dbReference>
<evidence type="ECO:0000313" key="2">
    <source>
        <dbReference type="Proteomes" id="UP000188604"/>
    </source>
</evidence>
<proteinExistence type="predicted"/>
<name>A0A1U9KQW5_9PROT</name>
<reference evidence="1 2" key="1">
    <citation type="submission" date="2016-03" db="EMBL/GenBank/DDBJ databases">
        <title>Acetic acid bacteria sequencing.</title>
        <authorList>
            <person name="Brandt J."/>
            <person name="Jakob F."/>
            <person name="Vogel R.F."/>
        </authorList>
    </citation>
    <scope>NUCLEOTIDE SEQUENCE [LARGE SCALE GENOMIC DNA]</scope>
    <source>
        <strain evidence="1 2">NBRC 101099</strain>
    </source>
</reference>
<gene>
    <name evidence="1" type="ORF">A0U93_09800</name>
</gene>